<reference evidence="5 6" key="1">
    <citation type="submission" date="2015-07" db="EMBL/GenBank/DDBJ databases">
        <authorList>
            <person name="Kim K.M."/>
        </authorList>
    </citation>
    <scope>NUCLEOTIDE SEQUENCE [LARGE SCALE GENOMIC DNA]</scope>
    <source>
        <strain evidence="5 6">KCTC 12363</strain>
    </source>
</reference>
<proteinExistence type="predicted"/>
<dbReference type="AlphaFoldDB" id="A0A0H4PK41"/>
<evidence type="ECO:0000256" key="2">
    <source>
        <dbReference type="ARBA" id="ARBA00022729"/>
    </source>
</evidence>
<dbReference type="Proteomes" id="UP000036520">
    <property type="component" value="Chromosome"/>
</dbReference>
<dbReference type="STRING" id="320787.CA2015_3977"/>
<protein>
    <submittedName>
        <fullName evidence="5">Glycoprotein gp2</fullName>
    </submittedName>
</protein>
<gene>
    <name evidence="5" type="ORF">CA2015_3977</name>
</gene>
<dbReference type="Pfam" id="PF22244">
    <property type="entry name" value="GCE_fung"/>
    <property type="match status" value="1"/>
</dbReference>
<keyword evidence="2" id="KW-0732">Signal</keyword>
<evidence type="ECO:0000313" key="6">
    <source>
        <dbReference type="Proteomes" id="UP000036520"/>
    </source>
</evidence>
<dbReference type="EMBL" id="CP012040">
    <property type="protein sequence ID" value="AKP53338.1"/>
    <property type="molecule type" value="Genomic_DNA"/>
</dbReference>
<sequence length="140" mass="15533">MVISNSSGEGGASLARSNFGENIAYSIGHASWRYCEQFRNFIDSAEALPFDQHMLLSMIAPRPLYVGSSTRDLLADPKGEFLSTLHAGPVYGLYGLRGLETNELPGPDTSIGNHIRYHIRTGDHDLTSFDLQFMDTYFLN</sequence>
<feature type="domain" description="4-O-methyl-glucuronoyl methylesterase-like" evidence="4">
    <location>
        <begin position="3"/>
        <end position="91"/>
    </location>
</feature>
<evidence type="ECO:0000256" key="1">
    <source>
        <dbReference type="ARBA" id="ARBA00022487"/>
    </source>
</evidence>
<dbReference type="Gene3D" id="3.40.50.1820">
    <property type="entry name" value="alpha/beta hydrolase"/>
    <property type="match status" value="1"/>
</dbReference>
<name>A0A0H4PK41_9BACT</name>
<keyword evidence="6" id="KW-1185">Reference proteome</keyword>
<organism evidence="5 6">
    <name type="scientific">Cyclobacterium amurskyense</name>
    <dbReference type="NCBI Taxonomy" id="320787"/>
    <lineage>
        <taxon>Bacteria</taxon>
        <taxon>Pseudomonadati</taxon>
        <taxon>Bacteroidota</taxon>
        <taxon>Cytophagia</taxon>
        <taxon>Cytophagales</taxon>
        <taxon>Cyclobacteriaceae</taxon>
        <taxon>Cyclobacterium</taxon>
    </lineage>
</organism>
<keyword evidence="3" id="KW-0378">Hydrolase</keyword>
<keyword evidence="1" id="KW-0719">Serine esterase</keyword>
<dbReference type="InterPro" id="IPR029058">
    <property type="entry name" value="AB_hydrolase_fold"/>
</dbReference>
<dbReference type="GO" id="GO:0052689">
    <property type="term" value="F:carboxylic ester hydrolase activity"/>
    <property type="evidence" value="ECO:0007669"/>
    <property type="project" value="UniProtKB-KW"/>
</dbReference>
<evidence type="ECO:0000313" key="5">
    <source>
        <dbReference type="EMBL" id="AKP53338.1"/>
    </source>
</evidence>
<evidence type="ECO:0000259" key="4">
    <source>
        <dbReference type="Pfam" id="PF22244"/>
    </source>
</evidence>
<accession>A0A0H4PK41</accession>
<dbReference type="KEGG" id="camu:CA2015_3977"/>
<evidence type="ECO:0000256" key="3">
    <source>
        <dbReference type="ARBA" id="ARBA00022801"/>
    </source>
</evidence>
<dbReference type="InterPro" id="IPR054579">
    <property type="entry name" value="GCE-like_dom"/>
</dbReference>